<proteinExistence type="predicted"/>
<dbReference type="EMBL" id="GL379863">
    <property type="protein sequence ID" value="EGT57578.1"/>
    <property type="molecule type" value="Genomic_DNA"/>
</dbReference>
<dbReference type="SUPFAM" id="SSF56436">
    <property type="entry name" value="C-type lectin-like"/>
    <property type="match status" value="1"/>
</dbReference>
<dbReference type="AlphaFoldDB" id="G0NCJ2"/>
<dbReference type="OrthoDB" id="5807131at2759"/>
<dbReference type="STRING" id="135651.G0NCJ2"/>
<name>G0NCJ2_CAEBE</name>
<evidence type="ECO:0000313" key="2">
    <source>
        <dbReference type="Proteomes" id="UP000008068"/>
    </source>
</evidence>
<sequence length="154" mass="16728">MYFRPAGPWCMAFYTGSCFNKTQAQSNCKGQLSGLDSDDEYAYLKGNTARWTNYTQFSGAWLDGQRKSECVGQTTDACQGIKAFQFTDPTLSANPAGYHFNPGKPDATSGDCLGYRVNADKTFGVENFPCDTASNATLNICFQGYLCGVAPIPV</sequence>
<gene>
    <name evidence="1" type="ORF">CAEBREN_15042</name>
</gene>
<evidence type="ECO:0000313" key="1">
    <source>
        <dbReference type="EMBL" id="EGT57578.1"/>
    </source>
</evidence>
<organism evidence="2">
    <name type="scientific">Caenorhabditis brenneri</name>
    <name type="common">Nematode worm</name>
    <dbReference type="NCBI Taxonomy" id="135651"/>
    <lineage>
        <taxon>Eukaryota</taxon>
        <taxon>Metazoa</taxon>
        <taxon>Ecdysozoa</taxon>
        <taxon>Nematoda</taxon>
        <taxon>Chromadorea</taxon>
        <taxon>Rhabditida</taxon>
        <taxon>Rhabditina</taxon>
        <taxon>Rhabditomorpha</taxon>
        <taxon>Rhabditoidea</taxon>
        <taxon>Rhabditidae</taxon>
        <taxon>Peloderinae</taxon>
        <taxon>Caenorhabditis</taxon>
    </lineage>
</organism>
<reference evidence="2" key="1">
    <citation type="submission" date="2011-07" db="EMBL/GenBank/DDBJ databases">
        <authorList>
            <consortium name="Caenorhabditis brenneri Sequencing and Analysis Consortium"/>
            <person name="Wilson R.K."/>
        </authorList>
    </citation>
    <scope>NUCLEOTIDE SEQUENCE [LARGE SCALE GENOMIC DNA]</scope>
    <source>
        <strain evidence="2">PB2801</strain>
    </source>
</reference>
<dbReference type="InParanoid" id="G0NCJ2"/>
<evidence type="ECO:0008006" key="3">
    <source>
        <dbReference type="Google" id="ProtNLM"/>
    </source>
</evidence>
<protein>
    <recommendedName>
        <fullName evidence="3">C-type lectin domain-containing protein</fullName>
    </recommendedName>
</protein>
<accession>G0NCJ2</accession>
<dbReference type="HOGENOM" id="CLU_1670907_0_0_1"/>
<dbReference type="PANTHER" id="PTHR47629">
    <property type="entry name" value="C-TYPE LECTIN-RELATED"/>
    <property type="match status" value="1"/>
</dbReference>
<dbReference type="PANTHER" id="PTHR47629:SF11">
    <property type="entry name" value="PAN-3 DOMAIN-CONTAINING PROTEIN"/>
    <property type="match status" value="1"/>
</dbReference>
<keyword evidence="2" id="KW-1185">Reference proteome</keyword>
<dbReference type="Proteomes" id="UP000008068">
    <property type="component" value="Unassembled WGS sequence"/>
</dbReference>
<dbReference type="eggNOG" id="KOG4297">
    <property type="taxonomic scope" value="Eukaryota"/>
</dbReference>
<dbReference type="InterPro" id="IPR016187">
    <property type="entry name" value="CTDL_fold"/>
</dbReference>